<organism evidence="2">
    <name type="scientific">viral metagenome</name>
    <dbReference type="NCBI Taxonomy" id="1070528"/>
    <lineage>
        <taxon>unclassified sequences</taxon>
        <taxon>metagenomes</taxon>
        <taxon>organismal metagenomes</taxon>
    </lineage>
</organism>
<dbReference type="EMBL" id="MN740351">
    <property type="protein sequence ID" value="QHU01946.1"/>
    <property type="molecule type" value="Genomic_DNA"/>
</dbReference>
<accession>A0A6C0JB81</accession>
<dbReference type="AlphaFoldDB" id="A0A6C0JB81"/>
<keyword evidence="1" id="KW-0472">Membrane</keyword>
<name>A0A6C0JB81_9ZZZZ</name>
<evidence type="ECO:0000256" key="1">
    <source>
        <dbReference type="SAM" id="Phobius"/>
    </source>
</evidence>
<evidence type="ECO:0000313" key="2">
    <source>
        <dbReference type="EMBL" id="QHU01946.1"/>
    </source>
</evidence>
<keyword evidence="1" id="KW-0812">Transmembrane</keyword>
<feature type="transmembrane region" description="Helical" evidence="1">
    <location>
        <begin position="7"/>
        <end position="24"/>
    </location>
</feature>
<keyword evidence="1" id="KW-1133">Transmembrane helix</keyword>
<reference evidence="2" key="1">
    <citation type="journal article" date="2020" name="Nature">
        <title>Giant virus diversity and host interactions through global metagenomics.</title>
        <authorList>
            <person name="Schulz F."/>
            <person name="Roux S."/>
            <person name="Paez-Espino D."/>
            <person name="Jungbluth S."/>
            <person name="Walsh D.A."/>
            <person name="Denef V.J."/>
            <person name="McMahon K.D."/>
            <person name="Konstantinidis K.T."/>
            <person name="Eloe-Fadrosh E.A."/>
            <person name="Kyrpides N.C."/>
            <person name="Woyke T."/>
        </authorList>
    </citation>
    <scope>NUCLEOTIDE SEQUENCE</scope>
    <source>
        <strain evidence="2">GVMAG-M-3300025880-56</strain>
    </source>
</reference>
<sequence length="81" mass="9230">MKNYLNVVIGILIIALFITIFQYPGDEADESLKQKFDNATIYLIVVLTLAVVALFWFTKMGNKYPVSENIPLVELSNFKKT</sequence>
<proteinExistence type="predicted"/>
<feature type="transmembrane region" description="Helical" evidence="1">
    <location>
        <begin position="39"/>
        <end position="57"/>
    </location>
</feature>
<protein>
    <submittedName>
        <fullName evidence="2">Uncharacterized protein</fullName>
    </submittedName>
</protein>